<gene>
    <name evidence="1" type="ORF">HDA39_000577</name>
</gene>
<dbReference type="Proteomes" id="UP000549971">
    <property type="component" value="Unassembled WGS sequence"/>
</dbReference>
<evidence type="ECO:0000313" key="1">
    <source>
        <dbReference type="EMBL" id="MBB5833843.1"/>
    </source>
</evidence>
<dbReference type="EMBL" id="JACHMY010000001">
    <property type="protein sequence ID" value="MBB5833843.1"/>
    <property type="molecule type" value="Genomic_DNA"/>
</dbReference>
<proteinExistence type="predicted"/>
<comment type="caution">
    <text evidence="1">The sequence shown here is derived from an EMBL/GenBank/DDBJ whole genome shotgun (WGS) entry which is preliminary data.</text>
</comment>
<evidence type="ECO:0000313" key="2">
    <source>
        <dbReference type="Proteomes" id="UP000549971"/>
    </source>
</evidence>
<dbReference type="SUPFAM" id="SSF52540">
    <property type="entry name" value="P-loop containing nucleoside triphosphate hydrolases"/>
    <property type="match status" value="1"/>
</dbReference>
<organism evidence="1 2">
    <name type="scientific">Kribbella italica</name>
    <dbReference type="NCBI Taxonomy" id="1540520"/>
    <lineage>
        <taxon>Bacteria</taxon>
        <taxon>Bacillati</taxon>
        <taxon>Actinomycetota</taxon>
        <taxon>Actinomycetes</taxon>
        <taxon>Propionibacteriales</taxon>
        <taxon>Kribbellaceae</taxon>
        <taxon>Kribbella</taxon>
    </lineage>
</organism>
<evidence type="ECO:0008006" key="3">
    <source>
        <dbReference type="Google" id="ProtNLM"/>
    </source>
</evidence>
<dbReference type="AlphaFoldDB" id="A0A7W9J1G1"/>
<name>A0A7W9J1G1_9ACTN</name>
<dbReference type="Gene3D" id="3.40.50.300">
    <property type="entry name" value="P-loop containing nucleotide triphosphate hydrolases"/>
    <property type="match status" value="1"/>
</dbReference>
<accession>A0A7W9J1G1</accession>
<dbReference type="InterPro" id="IPR027417">
    <property type="entry name" value="P-loop_NTPase"/>
</dbReference>
<dbReference type="RefSeq" id="WP_238355963.1">
    <property type="nucleotide sequence ID" value="NZ_JACHMY010000001.1"/>
</dbReference>
<reference evidence="1 2" key="1">
    <citation type="submission" date="2020-08" db="EMBL/GenBank/DDBJ databases">
        <title>Sequencing the genomes of 1000 actinobacteria strains.</title>
        <authorList>
            <person name="Klenk H.-P."/>
        </authorList>
    </citation>
    <scope>NUCLEOTIDE SEQUENCE [LARGE SCALE GENOMIC DNA]</scope>
    <source>
        <strain evidence="1 2">DSM 28967</strain>
    </source>
</reference>
<sequence>MRPGPGEPIFGNWQSIPLDEFVERVLAAGPRVVAIDGRSGSGKSTLADRLASVAGGTVVHVDDVAWHAPMFGWSSLLAEGVLEPVRRGEAVAYRPPAWDVHGRAGSIDVGASLVVVEGVGAGRRELAELVDVLVWVQSDFAEAERRGIARDIASGVNGDATAATAFWHEWMASEIPFLERDRPWERADFVVAGTSPDPATVVVAGG</sequence>
<protein>
    <recommendedName>
        <fullName evidence="3">Uridine kinase</fullName>
    </recommendedName>
</protein>
<keyword evidence="2" id="KW-1185">Reference proteome</keyword>